<organism evidence="2 3">
    <name type="scientific">Roseibacillus ishigakijimensis</name>
    <dbReference type="NCBI Taxonomy" id="454146"/>
    <lineage>
        <taxon>Bacteria</taxon>
        <taxon>Pseudomonadati</taxon>
        <taxon>Verrucomicrobiota</taxon>
        <taxon>Verrucomicrobiia</taxon>
        <taxon>Verrucomicrobiales</taxon>
        <taxon>Verrucomicrobiaceae</taxon>
        <taxon>Roseibacillus</taxon>
    </lineage>
</organism>
<keyword evidence="3" id="KW-1185">Reference proteome</keyword>
<dbReference type="PANTHER" id="PTHR45661:SF3">
    <property type="entry name" value="IG-LIKE DOMAIN-CONTAINING PROTEIN"/>
    <property type="match status" value="1"/>
</dbReference>
<dbReference type="RefSeq" id="WP_200390676.1">
    <property type="nucleotide sequence ID" value="NZ_JAENIO010000006.1"/>
</dbReference>
<gene>
    <name evidence="2" type="ORF">JIN78_04145</name>
</gene>
<dbReference type="PANTHER" id="PTHR45661">
    <property type="entry name" value="SURFACE ANTIGEN"/>
    <property type="match status" value="1"/>
</dbReference>
<dbReference type="Gene3D" id="3.80.10.10">
    <property type="entry name" value="Ribonuclease Inhibitor"/>
    <property type="match status" value="2"/>
</dbReference>
<dbReference type="InterPro" id="IPR053139">
    <property type="entry name" value="Surface_bspA-like"/>
</dbReference>
<dbReference type="InterPro" id="IPR026906">
    <property type="entry name" value="LRR_5"/>
</dbReference>
<evidence type="ECO:0000256" key="1">
    <source>
        <dbReference type="SAM" id="SignalP"/>
    </source>
</evidence>
<feature type="chain" id="PRO_5037557220" evidence="1">
    <location>
        <begin position="20"/>
        <end position="461"/>
    </location>
</feature>
<dbReference type="Pfam" id="PF13306">
    <property type="entry name" value="LRR_5"/>
    <property type="match status" value="2"/>
</dbReference>
<accession>A0A934RK85</accession>
<sequence length="461" mass="47983">MKMHLFCSLLGMVFTLSGADLNDLTYEINEGQVTITDCLETAAGELVVPATVEGLPVVAVGAGAFASCGDLTGISLPSSLTSIGVSAFFQCSSLQAFQVPEGVTVLAANTFRECTSLAAVTLPEGLHQIGASAFYQCSALSTVTLPSTITILESSAFAWCGGLTAIHLPEGLLELGDSCFYNCGALAALELPASLSTVGSQFLYGCRSLPGLTLAEGSSHFSVLEGVLYNASQSLLVQYPAGKEESSLVLPESVTAIGDWAVANAWDLQEVVLPTSLRTIGARAFYGSLGIVDLDFPQGLLSLGDAAFFRCAGLQSVTLPASLRILGSSVFVQCSNLSEIYFEGNRPGDAEAGEAGSESAIIYVFAGTSGWGETFRGRPVEVLGSPVSLSLSIISGVPTLAIDSAAGESFEIFRSQEGVFSGEPLVPNLPATGALTLWEDPSALSTQGAILYRVRRHVEIR</sequence>
<name>A0A934RK85_9BACT</name>
<dbReference type="AlphaFoldDB" id="A0A934RK85"/>
<protein>
    <submittedName>
        <fullName evidence="2">Leucine-rich repeat domain-containing protein</fullName>
    </submittedName>
</protein>
<proteinExistence type="predicted"/>
<comment type="caution">
    <text evidence="2">The sequence shown here is derived from an EMBL/GenBank/DDBJ whole genome shotgun (WGS) entry which is preliminary data.</text>
</comment>
<dbReference type="Proteomes" id="UP000604083">
    <property type="component" value="Unassembled WGS sequence"/>
</dbReference>
<evidence type="ECO:0000313" key="2">
    <source>
        <dbReference type="EMBL" id="MBK1833242.1"/>
    </source>
</evidence>
<dbReference type="EMBL" id="JAENIO010000006">
    <property type="protein sequence ID" value="MBK1833242.1"/>
    <property type="molecule type" value="Genomic_DNA"/>
</dbReference>
<evidence type="ECO:0000313" key="3">
    <source>
        <dbReference type="Proteomes" id="UP000604083"/>
    </source>
</evidence>
<dbReference type="SUPFAM" id="SSF52058">
    <property type="entry name" value="L domain-like"/>
    <property type="match status" value="2"/>
</dbReference>
<reference evidence="2" key="1">
    <citation type="submission" date="2021-01" db="EMBL/GenBank/DDBJ databases">
        <title>Modified the classification status of verrucomicrobia.</title>
        <authorList>
            <person name="Feng X."/>
        </authorList>
    </citation>
    <scope>NUCLEOTIDE SEQUENCE</scope>
    <source>
        <strain evidence="2">KCTC 12986</strain>
    </source>
</reference>
<keyword evidence="1" id="KW-0732">Signal</keyword>
<feature type="signal peptide" evidence="1">
    <location>
        <begin position="1"/>
        <end position="19"/>
    </location>
</feature>
<dbReference type="InterPro" id="IPR032675">
    <property type="entry name" value="LRR_dom_sf"/>
</dbReference>